<dbReference type="InterPro" id="IPR005823">
    <property type="entry name" value="Ribosomal_uL13_bac-type"/>
</dbReference>
<dbReference type="GO" id="GO:0017148">
    <property type="term" value="P:negative regulation of translation"/>
    <property type="evidence" value="ECO:0007669"/>
    <property type="project" value="TreeGrafter"/>
</dbReference>
<dbReference type="Pfam" id="PF00572">
    <property type="entry name" value="Ribosomal_L13"/>
    <property type="match status" value="1"/>
</dbReference>
<dbReference type="GO" id="GO:0003729">
    <property type="term" value="F:mRNA binding"/>
    <property type="evidence" value="ECO:0007669"/>
    <property type="project" value="TreeGrafter"/>
</dbReference>
<organism evidence="4">
    <name type="scientific">Phaffia rhodozyma</name>
    <name type="common">Yeast</name>
    <name type="synonym">Xanthophyllomyces dendrorhous</name>
    <dbReference type="NCBI Taxonomy" id="264483"/>
    <lineage>
        <taxon>Eukaryota</taxon>
        <taxon>Fungi</taxon>
        <taxon>Dikarya</taxon>
        <taxon>Basidiomycota</taxon>
        <taxon>Agaricomycotina</taxon>
        <taxon>Tremellomycetes</taxon>
        <taxon>Cystofilobasidiales</taxon>
        <taxon>Mrakiaceae</taxon>
        <taxon>Phaffia</taxon>
    </lineage>
</organism>
<dbReference type="EMBL" id="LN483116">
    <property type="protein sequence ID" value="CDZ96165.1"/>
    <property type="molecule type" value="Genomic_DNA"/>
</dbReference>
<dbReference type="InterPro" id="IPR005822">
    <property type="entry name" value="Ribosomal_uL13"/>
</dbReference>
<proteinExistence type="inferred from homology"/>
<evidence type="ECO:0000256" key="3">
    <source>
        <dbReference type="ARBA" id="ARBA00023274"/>
    </source>
</evidence>
<dbReference type="NCBIfam" id="TIGR01066">
    <property type="entry name" value="rplM_bact"/>
    <property type="match status" value="1"/>
</dbReference>
<evidence type="ECO:0000256" key="1">
    <source>
        <dbReference type="ARBA" id="ARBA00006227"/>
    </source>
</evidence>
<evidence type="ECO:0000313" key="4">
    <source>
        <dbReference type="EMBL" id="CDZ96165.1"/>
    </source>
</evidence>
<accession>A0A0F7SEF3</accession>
<name>A0A0F7SEF3_PHARH</name>
<keyword evidence="3" id="KW-0687">Ribonucleoprotein</keyword>
<dbReference type="PANTHER" id="PTHR11545">
    <property type="entry name" value="RIBOSOMAL PROTEIN L13"/>
    <property type="match status" value="1"/>
</dbReference>
<keyword evidence="2 4" id="KW-0689">Ribosomal protein</keyword>
<dbReference type="GO" id="GO:0006412">
    <property type="term" value="P:translation"/>
    <property type="evidence" value="ECO:0007669"/>
    <property type="project" value="InterPro"/>
</dbReference>
<reference evidence="4" key="1">
    <citation type="submission" date="2014-08" db="EMBL/GenBank/DDBJ databases">
        <authorList>
            <person name="Sharma Rahul"/>
            <person name="Thines Marco"/>
        </authorList>
    </citation>
    <scope>NUCLEOTIDE SEQUENCE</scope>
</reference>
<dbReference type="GO" id="GO:0003735">
    <property type="term" value="F:structural constituent of ribosome"/>
    <property type="evidence" value="ECO:0007669"/>
    <property type="project" value="InterPro"/>
</dbReference>
<dbReference type="PANTHER" id="PTHR11545:SF2">
    <property type="entry name" value="LARGE RIBOSOMAL SUBUNIT PROTEIN UL13M"/>
    <property type="match status" value="1"/>
</dbReference>
<dbReference type="AlphaFoldDB" id="A0A0F7SEF3"/>
<dbReference type="CDD" id="cd00392">
    <property type="entry name" value="Ribosomal_L13"/>
    <property type="match status" value="1"/>
</dbReference>
<dbReference type="Gene3D" id="3.90.1180.10">
    <property type="entry name" value="Ribosomal protein L13"/>
    <property type="match status" value="1"/>
</dbReference>
<sequence length="175" mass="19927">MSQLIGNPALGSARVWHHVSAENRTLGKLATRIAQVLMGKHKPVFDRGNDVGDYVVVTNCEKLYLSGNKSKQKTYFKQSTFPGRSRHIQYKNVYEKRPEDILAHAVSGMLPKNDHRFSRLARLKVFQGDLNPYQQNILKRYDLSPEGTWSGKGEIPQGPGKASTAFERVKKMERW</sequence>
<evidence type="ECO:0000256" key="2">
    <source>
        <dbReference type="ARBA" id="ARBA00022980"/>
    </source>
</evidence>
<dbReference type="InterPro" id="IPR036899">
    <property type="entry name" value="Ribosomal_uL13_sf"/>
</dbReference>
<dbReference type="SUPFAM" id="SSF52161">
    <property type="entry name" value="Ribosomal protein L13"/>
    <property type="match status" value="1"/>
</dbReference>
<dbReference type="HAMAP" id="MF_01366">
    <property type="entry name" value="Ribosomal_uL13"/>
    <property type="match status" value="1"/>
</dbReference>
<comment type="similarity">
    <text evidence="1">Belongs to the universal ribosomal protein uL13 family.</text>
</comment>
<protein>
    <submittedName>
        <fullName evidence="4">60s ribosomal protein l23</fullName>
    </submittedName>
</protein>
<dbReference type="GO" id="GO:0005762">
    <property type="term" value="C:mitochondrial large ribosomal subunit"/>
    <property type="evidence" value="ECO:0007669"/>
    <property type="project" value="TreeGrafter"/>
</dbReference>